<dbReference type="SUPFAM" id="SSF90002">
    <property type="entry name" value="Hypothetical protein YjiA, C-terminal domain"/>
    <property type="match status" value="1"/>
</dbReference>
<comment type="caution">
    <text evidence="8">The sequence shown here is derived from an EMBL/GenBank/DDBJ whole genome shotgun (WGS) entry which is preliminary data.</text>
</comment>
<dbReference type="InterPro" id="IPR051316">
    <property type="entry name" value="Zinc-reg_GTPase_activator"/>
</dbReference>
<dbReference type="GO" id="GO:0000166">
    <property type="term" value="F:nucleotide binding"/>
    <property type="evidence" value="ECO:0007669"/>
    <property type="project" value="UniProtKB-KW"/>
</dbReference>
<dbReference type="Pfam" id="PF02492">
    <property type="entry name" value="cobW"/>
    <property type="match status" value="1"/>
</dbReference>
<evidence type="ECO:0000256" key="5">
    <source>
        <dbReference type="ARBA" id="ARBA00049117"/>
    </source>
</evidence>
<dbReference type="InterPro" id="IPR011629">
    <property type="entry name" value="CobW-like_C"/>
</dbReference>
<dbReference type="PANTHER" id="PTHR13748:SF40">
    <property type="entry name" value="OS04G0599700 PROTEIN"/>
    <property type="match status" value="1"/>
</dbReference>
<dbReference type="SUPFAM" id="SSF52540">
    <property type="entry name" value="P-loop containing nucleoside triphosphate hydrolases"/>
    <property type="match status" value="1"/>
</dbReference>
<dbReference type="EMBL" id="NMUH01001398">
    <property type="protein sequence ID" value="MQL91986.1"/>
    <property type="molecule type" value="Genomic_DNA"/>
</dbReference>
<dbReference type="AlphaFoldDB" id="A0A843V9V4"/>
<evidence type="ECO:0000256" key="3">
    <source>
        <dbReference type="ARBA" id="ARBA00023186"/>
    </source>
</evidence>
<reference evidence="8" key="1">
    <citation type="submission" date="2017-07" db="EMBL/GenBank/DDBJ databases">
        <title>Taro Niue Genome Assembly and Annotation.</title>
        <authorList>
            <person name="Atibalentja N."/>
            <person name="Keating K."/>
            <person name="Fields C.J."/>
        </authorList>
    </citation>
    <scope>NUCLEOTIDE SEQUENCE</scope>
    <source>
        <strain evidence="8">Niue_2</strain>
        <tissue evidence="8">Leaf</tissue>
    </source>
</reference>
<dbReference type="GO" id="GO:0005737">
    <property type="term" value="C:cytoplasm"/>
    <property type="evidence" value="ECO:0007669"/>
    <property type="project" value="TreeGrafter"/>
</dbReference>
<feature type="region of interest" description="Disordered" evidence="6">
    <location>
        <begin position="86"/>
        <end position="106"/>
    </location>
</feature>
<feature type="compositionally biased region" description="Basic and acidic residues" evidence="6">
    <location>
        <begin position="396"/>
        <end position="410"/>
    </location>
</feature>
<evidence type="ECO:0000313" key="9">
    <source>
        <dbReference type="Proteomes" id="UP000652761"/>
    </source>
</evidence>
<feature type="region of interest" description="Disordered" evidence="6">
    <location>
        <begin position="396"/>
        <end position="419"/>
    </location>
</feature>
<name>A0A843V9V4_COLES</name>
<evidence type="ECO:0000256" key="1">
    <source>
        <dbReference type="ARBA" id="ARBA00022741"/>
    </source>
</evidence>
<dbReference type="GO" id="GO:0016787">
    <property type="term" value="F:hydrolase activity"/>
    <property type="evidence" value="ECO:0007669"/>
    <property type="project" value="UniProtKB-KW"/>
</dbReference>
<comment type="catalytic activity">
    <reaction evidence="5">
        <text>GTP + H2O = GDP + phosphate + H(+)</text>
        <dbReference type="Rhea" id="RHEA:19669"/>
        <dbReference type="ChEBI" id="CHEBI:15377"/>
        <dbReference type="ChEBI" id="CHEBI:15378"/>
        <dbReference type="ChEBI" id="CHEBI:37565"/>
        <dbReference type="ChEBI" id="CHEBI:43474"/>
        <dbReference type="ChEBI" id="CHEBI:58189"/>
    </reaction>
    <physiologicalReaction direction="left-to-right" evidence="5">
        <dbReference type="Rhea" id="RHEA:19670"/>
    </physiologicalReaction>
</comment>
<dbReference type="SMART" id="SM00833">
    <property type="entry name" value="CobW_C"/>
    <property type="match status" value="1"/>
</dbReference>
<keyword evidence="3" id="KW-0143">Chaperone</keyword>
<dbReference type="InterPro" id="IPR027417">
    <property type="entry name" value="P-loop_NTPase"/>
</dbReference>
<evidence type="ECO:0000256" key="6">
    <source>
        <dbReference type="SAM" id="MobiDB-lite"/>
    </source>
</evidence>
<evidence type="ECO:0000313" key="8">
    <source>
        <dbReference type="EMBL" id="MQL91986.1"/>
    </source>
</evidence>
<sequence length="520" mass="57898">MFPKGLRPTLQSRRGSLQTLFYSFPLRNPLLPRRTAMAMVRFLISGTPAAAKVLIRFFTLQPSSMEATQLDHSVFQCLRSLHSVVSRDPRPRRRDGGSSRSTGSRSVFTVSVPRPASVQESAPSVLDLDDRVPATVITGFLGSGKTTLLNHILTSQHGKRIAVIENEFGEVDIDSSLVASHSSVAEDIVMVNNGCLCCTVRGDLVKMLLELVKKKRDKFDHIVIETTGLAKPSPVIETFCSDELLARYVKLDGVVTLVDCKHAMQHLNEVKPRWVVNEAVEQVAYADRIILNKVCTMDSGVSMFPLHILIYCVVYIVTRLLQEWSFFVHGHASFCVLAIDLVSQSDLHVLSRRIKHINGMAQIREAKFGIVDMDFVLGVGGYDLERIDTEVQVDAGHDHHGEQGHDDHEGHHRHHHHGHVHDSAVSSVSIVSEGILDLDEVNDWLERLVDEKGEDLYRMKGVLSVNDSAGCYIFQGVHSMLDGCPGKPWGPDEKRINKLVFIGRNLDEEALRKGFKGCLV</sequence>
<keyword evidence="2" id="KW-0378">Hydrolase</keyword>
<dbReference type="Gene3D" id="3.30.1220.10">
    <property type="entry name" value="CobW-like, C-terminal domain"/>
    <property type="match status" value="1"/>
</dbReference>
<dbReference type="OrthoDB" id="258627at2759"/>
<evidence type="ECO:0000256" key="4">
    <source>
        <dbReference type="ARBA" id="ARBA00034320"/>
    </source>
</evidence>
<organism evidence="8 9">
    <name type="scientific">Colocasia esculenta</name>
    <name type="common">Wild taro</name>
    <name type="synonym">Arum esculentum</name>
    <dbReference type="NCBI Taxonomy" id="4460"/>
    <lineage>
        <taxon>Eukaryota</taxon>
        <taxon>Viridiplantae</taxon>
        <taxon>Streptophyta</taxon>
        <taxon>Embryophyta</taxon>
        <taxon>Tracheophyta</taxon>
        <taxon>Spermatophyta</taxon>
        <taxon>Magnoliopsida</taxon>
        <taxon>Liliopsida</taxon>
        <taxon>Araceae</taxon>
        <taxon>Aroideae</taxon>
        <taxon>Colocasieae</taxon>
        <taxon>Colocasia</taxon>
    </lineage>
</organism>
<dbReference type="Pfam" id="PF07683">
    <property type="entry name" value="CobW_C"/>
    <property type="match status" value="1"/>
</dbReference>
<dbReference type="InterPro" id="IPR036627">
    <property type="entry name" value="CobW-likC_sf"/>
</dbReference>
<feature type="compositionally biased region" description="Basic and acidic residues" evidence="6">
    <location>
        <begin position="86"/>
        <end position="97"/>
    </location>
</feature>
<keyword evidence="9" id="KW-1185">Reference proteome</keyword>
<dbReference type="CDD" id="cd03112">
    <property type="entry name" value="CobW-like"/>
    <property type="match status" value="1"/>
</dbReference>
<evidence type="ECO:0000256" key="2">
    <source>
        <dbReference type="ARBA" id="ARBA00022801"/>
    </source>
</evidence>
<dbReference type="PANTHER" id="PTHR13748">
    <property type="entry name" value="COBW-RELATED"/>
    <property type="match status" value="1"/>
</dbReference>
<dbReference type="Proteomes" id="UP000652761">
    <property type="component" value="Unassembled WGS sequence"/>
</dbReference>
<feature type="domain" description="CobW C-terminal" evidence="7">
    <location>
        <begin position="425"/>
        <end position="519"/>
    </location>
</feature>
<comment type="similarity">
    <text evidence="4">Belongs to the SIMIBI class G3E GTPase family. ZNG1 subfamily.</text>
</comment>
<dbReference type="Gene3D" id="3.40.50.300">
    <property type="entry name" value="P-loop containing nucleotide triphosphate hydrolases"/>
    <property type="match status" value="1"/>
</dbReference>
<dbReference type="InterPro" id="IPR003495">
    <property type="entry name" value="CobW/HypB/UreG_nucleotide-bd"/>
</dbReference>
<proteinExistence type="inferred from homology"/>
<evidence type="ECO:0000259" key="7">
    <source>
        <dbReference type="SMART" id="SM00833"/>
    </source>
</evidence>
<accession>A0A843V9V4</accession>
<gene>
    <name evidence="8" type="ORF">Taro_024607</name>
</gene>
<protein>
    <recommendedName>
        <fullName evidence="7">CobW C-terminal domain-containing protein</fullName>
    </recommendedName>
</protein>
<keyword evidence="1" id="KW-0547">Nucleotide-binding</keyword>